<proteinExistence type="predicted"/>
<dbReference type="EMBL" id="BKCJ010002706">
    <property type="protein sequence ID" value="GEU50384.1"/>
    <property type="molecule type" value="Genomic_DNA"/>
</dbReference>
<reference evidence="1" key="1">
    <citation type="journal article" date="2019" name="Sci. Rep.">
        <title>Draft genome of Tanacetum cinerariifolium, the natural source of mosquito coil.</title>
        <authorList>
            <person name="Yamashiro T."/>
            <person name="Shiraishi A."/>
            <person name="Satake H."/>
            <person name="Nakayama K."/>
        </authorList>
    </citation>
    <scope>NUCLEOTIDE SEQUENCE</scope>
</reference>
<evidence type="ECO:0000313" key="1">
    <source>
        <dbReference type="EMBL" id="GEU50384.1"/>
    </source>
</evidence>
<sequence length="246" mass="27595">MTDKIDTILKAINDGIMEALPSDMVKNLKLNVNSTSLVLSARSYPTKDPQCSCHPLNSINAIKTCSNQASNLQKDQLQMVNKIKISKPKEPSKDIEDKFKDLNLNLSVLEVLAHALMYNAILDKYVESLELGKNRSAFIQGKTPKKMKDTGLFTLPYMDKDPATSLLIRRGFLATANTIIDCKKAKIAVGEGVTRAIFRVKEINLGEEEESEDLIDWNKPPKRGDEAWHAKIRLIDLDGEEFTKTF</sequence>
<dbReference type="AlphaFoldDB" id="A0A6L2KR94"/>
<organism evidence="1">
    <name type="scientific">Tanacetum cinerariifolium</name>
    <name type="common">Dalmatian daisy</name>
    <name type="synonym">Chrysanthemum cinerariifolium</name>
    <dbReference type="NCBI Taxonomy" id="118510"/>
    <lineage>
        <taxon>Eukaryota</taxon>
        <taxon>Viridiplantae</taxon>
        <taxon>Streptophyta</taxon>
        <taxon>Embryophyta</taxon>
        <taxon>Tracheophyta</taxon>
        <taxon>Spermatophyta</taxon>
        <taxon>Magnoliopsida</taxon>
        <taxon>eudicotyledons</taxon>
        <taxon>Gunneridae</taxon>
        <taxon>Pentapetalae</taxon>
        <taxon>asterids</taxon>
        <taxon>campanulids</taxon>
        <taxon>Asterales</taxon>
        <taxon>Asteraceae</taxon>
        <taxon>Asteroideae</taxon>
        <taxon>Anthemideae</taxon>
        <taxon>Anthemidinae</taxon>
        <taxon>Tanacetum</taxon>
    </lineage>
</organism>
<comment type="caution">
    <text evidence="1">The sequence shown here is derived from an EMBL/GenBank/DDBJ whole genome shotgun (WGS) entry which is preliminary data.</text>
</comment>
<gene>
    <name evidence="1" type="ORF">Tci_022362</name>
</gene>
<name>A0A6L2KR94_TANCI</name>
<protein>
    <submittedName>
        <fullName evidence="1">Uncharacterized protein</fullName>
    </submittedName>
</protein>
<accession>A0A6L2KR94</accession>